<feature type="region of interest" description="Disordered" evidence="1">
    <location>
        <begin position="63"/>
        <end position="89"/>
    </location>
</feature>
<dbReference type="EMBL" id="JXJN01004262">
    <property type="status" value="NOT_ANNOTATED_CDS"/>
    <property type="molecule type" value="Genomic_DNA"/>
</dbReference>
<proteinExistence type="predicted"/>
<evidence type="ECO:0000256" key="1">
    <source>
        <dbReference type="SAM" id="MobiDB-lite"/>
    </source>
</evidence>
<accession>A0A1B0AVJ4</accession>
<reference evidence="2" key="2">
    <citation type="submission" date="2020-05" db="UniProtKB">
        <authorList>
            <consortium name="EnsemblMetazoa"/>
        </authorList>
    </citation>
    <scope>IDENTIFICATION</scope>
    <source>
        <strain evidence="2">IAEA</strain>
    </source>
</reference>
<sequence>MDCRLRVQIKEDGCRDCSARINGQIDPNFDPNIADNAKQWNFKRSESLLDEFCFKFYQFPLSTDPRLSALSPPHKKKNSARGPFDVASS</sequence>
<evidence type="ECO:0000313" key="3">
    <source>
        <dbReference type="Proteomes" id="UP000092460"/>
    </source>
</evidence>
<reference evidence="3" key="1">
    <citation type="submission" date="2015-01" db="EMBL/GenBank/DDBJ databases">
        <authorList>
            <person name="Aksoy S."/>
            <person name="Warren W."/>
            <person name="Wilson R.K."/>
        </authorList>
    </citation>
    <scope>NUCLEOTIDE SEQUENCE [LARGE SCALE GENOMIC DNA]</scope>
    <source>
        <strain evidence="3">IAEA</strain>
    </source>
</reference>
<dbReference type="EnsemblMetazoa" id="GPPI010048-RA">
    <property type="protein sequence ID" value="GPPI010048-PA"/>
    <property type="gene ID" value="GPPI010048"/>
</dbReference>
<name>A0A1B0AVJ4_9MUSC</name>
<protein>
    <submittedName>
        <fullName evidence="2">Uncharacterized protein</fullName>
    </submittedName>
</protein>
<keyword evidence="3" id="KW-1185">Reference proteome</keyword>
<dbReference type="AlphaFoldDB" id="A0A1B0AVJ4"/>
<evidence type="ECO:0000313" key="2">
    <source>
        <dbReference type="EnsemblMetazoa" id="GPPI010048-PA"/>
    </source>
</evidence>
<dbReference type="VEuPathDB" id="VectorBase:GPPI010048"/>
<organism evidence="2 3">
    <name type="scientific">Glossina palpalis gambiensis</name>
    <dbReference type="NCBI Taxonomy" id="67801"/>
    <lineage>
        <taxon>Eukaryota</taxon>
        <taxon>Metazoa</taxon>
        <taxon>Ecdysozoa</taxon>
        <taxon>Arthropoda</taxon>
        <taxon>Hexapoda</taxon>
        <taxon>Insecta</taxon>
        <taxon>Pterygota</taxon>
        <taxon>Neoptera</taxon>
        <taxon>Endopterygota</taxon>
        <taxon>Diptera</taxon>
        <taxon>Brachycera</taxon>
        <taxon>Muscomorpha</taxon>
        <taxon>Hippoboscoidea</taxon>
        <taxon>Glossinidae</taxon>
        <taxon>Glossina</taxon>
    </lineage>
</organism>
<dbReference type="Proteomes" id="UP000092460">
    <property type="component" value="Unassembled WGS sequence"/>
</dbReference>